<dbReference type="GO" id="GO:0019068">
    <property type="term" value="P:virion assembly"/>
    <property type="evidence" value="ECO:0007669"/>
    <property type="project" value="InterPro"/>
</dbReference>
<sequence length="127" mass="13870">MSGYDDDLLAGDSEMIRTFGRPVRLPARSEPIMAVFDEPYARVDLPHTGFIAGTVTTLTAFSGDVDGLAARDVISVPKKRALDADGSLIWDDWIDYVVKEIQPDGTGLSVIWLDPKTGSENSAYSKY</sequence>
<dbReference type="Gene3D" id="2.40.10.180">
    <property type="entry name" value="Phage tail proteins"/>
    <property type="match status" value="1"/>
</dbReference>
<reference evidence="1" key="2">
    <citation type="submission" date="2020-02" db="EMBL/GenBank/DDBJ databases">
        <authorList>
            <consortium name="NCBI Pathogen Detection Project"/>
        </authorList>
    </citation>
    <scope>NUCLEOTIDE SEQUENCE</scope>
    <source>
        <strain evidence="1">MA.AU5 KAK-SR</strain>
    </source>
</reference>
<protein>
    <submittedName>
        <fullName evidence="1">Uncharacterized protein</fullName>
    </submittedName>
</protein>
<gene>
    <name evidence="1" type="ORF">G9B33_002850</name>
</gene>
<dbReference type="Pfam" id="PF05354">
    <property type="entry name" value="Phage_attach"/>
    <property type="match status" value="1"/>
</dbReference>
<dbReference type="InterPro" id="IPR008018">
    <property type="entry name" value="Phage_tail_attach_FII"/>
</dbReference>
<dbReference type="EMBL" id="DAAUKB010000004">
    <property type="protein sequence ID" value="HAF1791832.1"/>
    <property type="molecule type" value="Genomic_DNA"/>
</dbReference>
<accession>A0A743HLY5</accession>
<dbReference type="RefSeq" id="WP_197390773.1">
    <property type="nucleotide sequence ID" value="NZ_JAQSLR010000007.1"/>
</dbReference>
<dbReference type="AlphaFoldDB" id="A0A743HLY5"/>
<evidence type="ECO:0000313" key="1">
    <source>
        <dbReference type="EMBL" id="HAF1791832.1"/>
    </source>
</evidence>
<comment type="caution">
    <text evidence="1">The sequence shown here is derived from an EMBL/GenBank/DDBJ whole genome shotgun (WGS) entry which is preliminary data.</text>
</comment>
<reference evidence="1" key="1">
    <citation type="journal article" date="2018" name="Genome Biol.">
        <title>SKESA: strategic k-mer extension for scrupulous assemblies.</title>
        <authorList>
            <person name="Souvorov A."/>
            <person name="Agarwala R."/>
            <person name="Lipman D.J."/>
        </authorList>
    </citation>
    <scope>NUCLEOTIDE SEQUENCE</scope>
    <source>
        <strain evidence="1">MA.AU5 KAK-SR</strain>
    </source>
</reference>
<organism evidence="1">
    <name type="scientific">Salmonella enterica</name>
    <name type="common">Salmonella choleraesuis</name>
    <dbReference type="NCBI Taxonomy" id="28901"/>
    <lineage>
        <taxon>Bacteria</taxon>
        <taxon>Pseudomonadati</taxon>
        <taxon>Pseudomonadota</taxon>
        <taxon>Gammaproteobacteria</taxon>
        <taxon>Enterobacterales</taxon>
        <taxon>Enterobacteriaceae</taxon>
        <taxon>Salmonella</taxon>
    </lineage>
</organism>
<name>A0A743HLY5_SALER</name>
<proteinExistence type="predicted"/>
<dbReference type="InterPro" id="IPR053734">
    <property type="entry name" value="Phage_Head-Tail_Connect_sf"/>
</dbReference>